<comment type="similarity">
    <text evidence="1">Belongs to the glycosyltransferase 2 family.</text>
</comment>
<evidence type="ECO:0000256" key="4">
    <source>
        <dbReference type="SAM" id="MobiDB-lite"/>
    </source>
</evidence>
<dbReference type="EC" id="2.4.-.-" evidence="6"/>
<dbReference type="InterPro" id="IPR050834">
    <property type="entry name" value="Glycosyltransf_2"/>
</dbReference>
<evidence type="ECO:0000259" key="5">
    <source>
        <dbReference type="Pfam" id="PF00535"/>
    </source>
</evidence>
<feature type="domain" description="Glycosyltransferase 2-like" evidence="5">
    <location>
        <begin position="235"/>
        <end position="356"/>
    </location>
</feature>
<sequence>MDDLRAEVAGSGEQRPPGRAGSRSIISEYLAMWASRSHLHRAVLRTGSTHARELLAALVTRHDRDWPTLRAEVLAANDATAPAAVSALLSGPNAAHVLTLARVVALQNRLEGDREFGHALYRLFAARKGLEALKDRHAKLAADLAVRLGDHEFARRIVDRGLLSGLDRAAIRADIEHPALRGGQASADWLEALNYQFVADGVAPIELLPEEGERSLFDRLAAAPRPQVPDGPLVSVVVTTWCPGPEFISAFRSVTAQTWRNLEILVIDDCSPDEYQEFIQSVVSEDSRARLIRMPRNGGTYVARNRGLREAKGDLFTVHDSDDWAHPERIQRQVDRMQANPHLISSSSRALRLDDDLVFSLPGVSASRENASSLTFWRERAIEAIGFYDASRKGADTEYAVRLTRHFGERRHALLKEHLACIRLRVGSLSREEFKPGWRHPARAAYRRGYLWWHDAASWRSGVLRNNGSVRARCFPEPIGFMPERESERAQARRQWDVVYLMDARADAPLPEGAVEEMLELADAGAKVALMHIESLLYPFVKEFEGFSDEVQGLIARGRLGEVLPTDAVRIATLVVRDPSCLQFTDDEPSAFTAERVLLVPDRMPRGLPRPFDCADVEANIARKLGVSTSWLLPPGENSADWPGIAAEPRRWGAKVFGRSRYAAPRPRAVKFGRGLTVACLADGTTPDQRDTWAELAGAVRTRVWLAAEPDDGPASGNLDRVLRARDVDSVELALTDVVLLQCSPQLPGARQIAQAAIASGCIVLGAESLWGEEFAHSGLLAPVAGFGTWLSAFLANPPALADHRRFARKWLHATGGRRALIEQLTGKHLDE</sequence>
<keyword evidence="2 6" id="KW-0328">Glycosyltransferase</keyword>
<dbReference type="PANTHER" id="PTHR43685:SF5">
    <property type="entry name" value="GLYCOSYLTRANSFERASE EPSE-RELATED"/>
    <property type="match status" value="1"/>
</dbReference>
<evidence type="ECO:0000256" key="3">
    <source>
        <dbReference type="ARBA" id="ARBA00022679"/>
    </source>
</evidence>
<evidence type="ECO:0000256" key="2">
    <source>
        <dbReference type="ARBA" id="ARBA00022676"/>
    </source>
</evidence>
<keyword evidence="3 6" id="KW-0808">Transferase</keyword>
<dbReference type="InterPro" id="IPR029044">
    <property type="entry name" value="Nucleotide-diphossugar_trans"/>
</dbReference>
<dbReference type="GO" id="GO:0016757">
    <property type="term" value="F:glycosyltransferase activity"/>
    <property type="evidence" value="ECO:0007669"/>
    <property type="project" value="UniProtKB-KW"/>
</dbReference>
<dbReference type="Proteomes" id="UP001156873">
    <property type="component" value="Unassembled WGS sequence"/>
</dbReference>
<dbReference type="PANTHER" id="PTHR43685">
    <property type="entry name" value="GLYCOSYLTRANSFERASE"/>
    <property type="match status" value="1"/>
</dbReference>
<organism evidence="6 7">
    <name type="scientific">Luteimonas kalidii</name>
    <dbReference type="NCBI Taxonomy" id="3042025"/>
    <lineage>
        <taxon>Bacteria</taxon>
        <taxon>Pseudomonadati</taxon>
        <taxon>Pseudomonadota</taxon>
        <taxon>Gammaproteobacteria</taxon>
        <taxon>Lysobacterales</taxon>
        <taxon>Lysobacteraceae</taxon>
        <taxon>Luteimonas</taxon>
    </lineage>
</organism>
<comment type="caution">
    <text evidence="6">The sequence shown here is derived from an EMBL/GenBank/DDBJ whole genome shotgun (WGS) entry which is preliminary data.</text>
</comment>
<dbReference type="SUPFAM" id="SSF53448">
    <property type="entry name" value="Nucleotide-diphospho-sugar transferases"/>
    <property type="match status" value="1"/>
</dbReference>
<protein>
    <submittedName>
        <fullName evidence="6">Glycosyltransferase family 2 protein</fullName>
        <ecNumber evidence="6">2.4.-.-</ecNumber>
    </submittedName>
</protein>
<dbReference type="EMBL" id="JARXRO010000020">
    <property type="protein sequence ID" value="MDH5835437.1"/>
    <property type="molecule type" value="Genomic_DNA"/>
</dbReference>
<reference evidence="6 7" key="1">
    <citation type="submission" date="2023-04" db="EMBL/GenBank/DDBJ databases">
        <title>Luteimonas sp. M1R5S59.</title>
        <authorList>
            <person name="Sun J.-Q."/>
        </authorList>
    </citation>
    <scope>NUCLEOTIDE SEQUENCE [LARGE SCALE GENOMIC DNA]</scope>
    <source>
        <strain evidence="6 7">M1R5S59</strain>
    </source>
</reference>
<keyword evidence="7" id="KW-1185">Reference proteome</keyword>
<dbReference type="RefSeq" id="WP_280580221.1">
    <property type="nucleotide sequence ID" value="NZ_JARXRO010000020.1"/>
</dbReference>
<dbReference type="InterPro" id="IPR001173">
    <property type="entry name" value="Glyco_trans_2-like"/>
</dbReference>
<proteinExistence type="inferred from homology"/>
<evidence type="ECO:0000256" key="1">
    <source>
        <dbReference type="ARBA" id="ARBA00006739"/>
    </source>
</evidence>
<gene>
    <name evidence="6" type="ORF">QFW81_16110</name>
</gene>
<name>A0ABT6JY94_9GAMM</name>
<dbReference type="Pfam" id="PF00535">
    <property type="entry name" value="Glycos_transf_2"/>
    <property type="match status" value="1"/>
</dbReference>
<evidence type="ECO:0000313" key="6">
    <source>
        <dbReference type="EMBL" id="MDH5835437.1"/>
    </source>
</evidence>
<accession>A0ABT6JY94</accession>
<dbReference type="CDD" id="cd00761">
    <property type="entry name" value="Glyco_tranf_GTA_type"/>
    <property type="match status" value="1"/>
</dbReference>
<evidence type="ECO:0000313" key="7">
    <source>
        <dbReference type="Proteomes" id="UP001156873"/>
    </source>
</evidence>
<dbReference type="Gene3D" id="3.90.550.10">
    <property type="entry name" value="Spore Coat Polysaccharide Biosynthesis Protein SpsA, Chain A"/>
    <property type="match status" value="1"/>
</dbReference>
<feature type="region of interest" description="Disordered" evidence="4">
    <location>
        <begin position="1"/>
        <end position="21"/>
    </location>
</feature>